<dbReference type="InterPro" id="IPR025187">
    <property type="entry name" value="DUF4112"/>
</dbReference>
<dbReference type="STRING" id="764103.G7E6H0"/>
<dbReference type="Pfam" id="PF13430">
    <property type="entry name" value="DUF4112"/>
    <property type="match status" value="1"/>
</dbReference>
<evidence type="ECO:0000313" key="3">
    <source>
        <dbReference type="EMBL" id="GAA98430.1"/>
    </source>
</evidence>
<dbReference type="PANTHER" id="PTHR35519">
    <property type="entry name" value="MEMBRANE PROTEINS"/>
    <property type="match status" value="1"/>
</dbReference>
<gene>
    <name evidence="3" type="primary">Mo05116</name>
    <name evidence="3" type="ORF">E5Q_05116</name>
</gene>
<dbReference type="OrthoDB" id="2103474at2759"/>
<feature type="transmembrane region" description="Helical" evidence="2">
    <location>
        <begin position="121"/>
        <end position="144"/>
    </location>
</feature>
<evidence type="ECO:0000256" key="2">
    <source>
        <dbReference type="SAM" id="Phobius"/>
    </source>
</evidence>
<feature type="region of interest" description="Disordered" evidence="1">
    <location>
        <begin position="170"/>
        <end position="258"/>
    </location>
</feature>
<keyword evidence="2" id="KW-0472">Membrane</keyword>
<dbReference type="InParanoid" id="G7E6H0"/>
<dbReference type="AlphaFoldDB" id="G7E6H0"/>
<feature type="compositionally biased region" description="Polar residues" evidence="1">
    <location>
        <begin position="193"/>
        <end position="207"/>
    </location>
</feature>
<keyword evidence="2" id="KW-0812">Transmembrane</keyword>
<reference evidence="3 4" key="1">
    <citation type="journal article" date="2011" name="J. Gen. Appl. Microbiol.">
        <title>Draft genome sequencing of the enigmatic basidiomycete Mixia osmundae.</title>
        <authorList>
            <person name="Nishida H."/>
            <person name="Nagatsuka Y."/>
            <person name="Sugiyama J."/>
        </authorList>
    </citation>
    <scope>NUCLEOTIDE SEQUENCE [LARGE SCALE GENOMIC DNA]</scope>
    <source>
        <strain evidence="4">CBS 9802 / IAM 14324 / JCM 22182 / KY 12970</strain>
    </source>
</reference>
<dbReference type="OMA" id="DITMAVW"/>
<feature type="transmembrane region" description="Helical" evidence="2">
    <location>
        <begin position="70"/>
        <end position="91"/>
    </location>
</feature>
<reference evidence="3 4" key="2">
    <citation type="journal article" date="2012" name="Open Biol.">
        <title>Characteristics of nucleosomes and linker DNA regions on the genome of the basidiomycete Mixia osmundae revealed by mono- and dinucleosome mapping.</title>
        <authorList>
            <person name="Nishida H."/>
            <person name="Kondo S."/>
            <person name="Matsumoto T."/>
            <person name="Suzuki Y."/>
            <person name="Yoshikawa H."/>
            <person name="Taylor T.D."/>
            <person name="Sugiyama J."/>
        </authorList>
    </citation>
    <scope>NUCLEOTIDE SEQUENCE [LARGE SCALE GENOMIC DNA]</scope>
    <source>
        <strain evidence="4">CBS 9802 / IAM 14324 / JCM 22182 / KY 12970</strain>
    </source>
</reference>
<proteinExistence type="predicted"/>
<organism evidence="3 4">
    <name type="scientific">Mixia osmundae (strain CBS 9802 / IAM 14324 / JCM 22182 / KY 12970)</name>
    <dbReference type="NCBI Taxonomy" id="764103"/>
    <lineage>
        <taxon>Eukaryota</taxon>
        <taxon>Fungi</taxon>
        <taxon>Dikarya</taxon>
        <taxon>Basidiomycota</taxon>
        <taxon>Pucciniomycotina</taxon>
        <taxon>Mixiomycetes</taxon>
        <taxon>Mixiales</taxon>
        <taxon>Mixiaceae</taxon>
        <taxon>Mixia</taxon>
    </lineage>
</organism>
<evidence type="ECO:0000256" key="1">
    <source>
        <dbReference type="SAM" id="MobiDB-lite"/>
    </source>
</evidence>
<name>G7E6H0_MIXOS</name>
<dbReference type="PANTHER" id="PTHR35519:SF2">
    <property type="entry name" value="PH DOMAIN PROTEIN"/>
    <property type="match status" value="1"/>
</dbReference>
<keyword evidence="2" id="KW-1133">Transmembrane helix</keyword>
<dbReference type="Proteomes" id="UP000009131">
    <property type="component" value="Unassembled WGS sequence"/>
</dbReference>
<dbReference type="RefSeq" id="XP_014568974.1">
    <property type="nucleotide sequence ID" value="XM_014713488.1"/>
</dbReference>
<comment type="caution">
    <text evidence="3">The sequence shown here is derived from an EMBL/GenBank/DDBJ whole genome shotgun (WGS) entry which is preliminary data.</text>
</comment>
<evidence type="ECO:0000313" key="4">
    <source>
        <dbReference type="Proteomes" id="UP000009131"/>
    </source>
</evidence>
<feature type="compositionally biased region" description="Low complexity" evidence="1">
    <location>
        <begin position="231"/>
        <end position="258"/>
    </location>
</feature>
<accession>G7E6H0</accession>
<dbReference type="eggNOG" id="ENOG502S45T">
    <property type="taxonomic scope" value="Eukaryota"/>
</dbReference>
<protein>
    <submittedName>
        <fullName evidence="3">Uncharacterized protein</fullName>
    </submittedName>
</protein>
<dbReference type="HOGENOM" id="CLU_067862_2_1_1"/>
<keyword evidence="4" id="KW-1185">Reference proteome</keyword>
<dbReference type="EMBL" id="BABT02000152">
    <property type="protein sequence ID" value="GAA98430.1"/>
    <property type="molecule type" value="Genomic_DNA"/>
</dbReference>
<sequence>MASTLATKIGRKVLGDHLKTAEPADPRYETYTNAKGKQKRRNRPMPEGLTKQEQKILGKIRRRARRLDRGFSLCGFRFGYTAILGLIPVVGDVADLSLSYYLVIKPATKCDLPNSLKQHMLFNQAVATGIGIVPIVGDIAYAAWKPNSRNAFLFEEFLIKRAAKGGAAAGHEHNQAAAQQTVQEAKAPGGASKKSSWWTANKATHSDGSPAGDRAHESHATSADLAAPSHAAQTYPAQPAPTPARAAQPATQQPTAMR</sequence>